<dbReference type="PANTHER" id="PTHR30203">
    <property type="entry name" value="OUTER MEMBRANE CATION EFFLUX PROTEIN"/>
    <property type="match status" value="1"/>
</dbReference>
<dbReference type="PROSITE" id="PS51257">
    <property type="entry name" value="PROKAR_LIPOPROTEIN"/>
    <property type="match status" value="1"/>
</dbReference>
<keyword evidence="2" id="KW-1134">Transmembrane beta strand</keyword>
<dbReference type="Gene3D" id="1.20.1600.10">
    <property type="entry name" value="Outer membrane efflux proteins (OEP)"/>
    <property type="match status" value="1"/>
</dbReference>
<keyword evidence="2" id="KW-0564">Palmitate</keyword>
<dbReference type="Proteomes" id="UP000252669">
    <property type="component" value="Unassembled WGS sequence"/>
</dbReference>
<dbReference type="OrthoDB" id="9783163at2"/>
<feature type="coiled-coil region" evidence="3">
    <location>
        <begin position="221"/>
        <end position="248"/>
    </location>
</feature>
<keyword evidence="5" id="KW-1185">Reference proteome</keyword>
<dbReference type="NCBIfam" id="TIGR01845">
    <property type="entry name" value="outer_NodT"/>
    <property type="match status" value="1"/>
</dbReference>
<keyword evidence="3" id="KW-0175">Coiled coil</keyword>
<keyword evidence="2" id="KW-0449">Lipoprotein</keyword>
<dbReference type="GO" id="GO:0015562">
    <property type="term" value="F:efflux transmembrane transporter activity"/>
    <property type="evidence" value="ECO:0007669"/>
    <property type="project" value="InterPro"/>
</dbReference>
<comment type="similarity">
    <text evidence="1 2">Belongs to the outer membrane factor (OMF) (TC 1.B.17) family.</text>
</comment>
<dbReference type="AlphaFoldDB" id="A0A366MUE3"/>
<evidence type="ECO:0000256" key="1">
    <source>
        <dbReference type="ARBA" id="ARBA00007613"/>
    </source>
</evidence>
<keyword evidence="2" id="KW-0472">Membrane</keyword>
<dbReference type="InterPro" id="IPR003423">
    <property type="entry name" value="OMP_efflux"/>
</dbReference>
<reference evidence="4 5" key="1">
    <citation type="submission" date="2017-10" db="EMBL/GenBank/DDBJ databases">
        <title>Genomics of the genus Arcobacter.</title>
        <authorList>
            <person name="Perez-Cataluna A."/>
            <person name="Figueras M.J."/>
        </authorList>
    </citation>
    <scope>NUCLEOTIDE SEQUENCE [LARGE SCALE GENOMIC DNA]</scope>
    <source>
        <strain evidence="4 5">CECT 9230</strain>
    </source>
</reference>
<comment type="subcellular location">
    <subcellularLocation>
        <location evidence="2">Cell membrane</location>
        <topology evidence="2">Lipid-anchor</topology>
    </subcellularLocation>
</comment>
<sequence>MESNKMKKYFYITILPFLIFGCSSKDDLIVKKEIELPQNWDNNFENNKEEINQNWWESFGSHELNGLITQAKNDSLDLKVAINKVLQAKANAKISGADLYPQISAGLNASRDGRLNHNGNTNSYSSALNISYEIDFWGKNRAFYESAKENLKATIFQKDAVELTIVSNVAKVYLNILSLNDKIEIAKQNLKIAKELFELINTKYNLGATTKLELTQQEIILLQQERVLIELEKDLKQENKTLSILLAKTENLDFKQISLNDIEIPKISLVIPSELLLRRPDIAQAEALMKSANANIQVARANFLPSFNLGASLGTSTEKFSNIFDKPIYTLLSALSIPIFYGGKLDANYDLTKARYEEMLINYHQTIINAFWEVQIALNNIENIDKQISLQNKELEQSQLAFNLAKSQYEAGAKTLSDLLDTQRDLYSAKDISIQFKYARLLLSIELYKALGGGWKI</sequence>
<organism evidence="4 5">
    <name type="scientific">Aliarcobacter vitoriensis</name>
    <dbReference type="NCBI Taxonomy" id="2011099"/>
    <lineage>
        <taxon>Bacteria</taxon>
        <taxon>Pseudomonadati</taxon>
        <taxon>Campylobacterota</taxon>
        <taxon>Epsilonproteobacteria</taxon>
        <taxon>Campylobacterales</taxon>
        <taxon>Arcobacteraceae</taxon>
        <taxon>Aliarcobacter</taxon>
    </lineage>
</organism>
<dbReference type="InterPro" id="IPR010131">
    <property type="entry name" value="MdtP/NodT-like"/>
</dbReference>
<dbReference type="Gene3D" id="2.20.200.10">
    <property type="entry name" value="Outer membrane efflux proteins (OEP)"/>
    <property type="match status" value="1"/>
</dbReference>
<accession>A0A366MUE3</accession>
<dbReference type="PANTHER" id="PTHR30203:SF33">
    <property type="entry name" value="BLR4455 PROTEIN"/>
    <property type="match status" value="1"/>
</dbReference>
<evidence type="ECO:0000256" key="3">
    <source>
        <dbReference type="SAM" id="Coils"/>
    </source>
</evidence>
<keyword evidence="2" id="KW-0812">Transmembrane</keyword>
<evidence type="ECO:0000313" key="4">
    <source>
        <dbReference type="EMBL" id="RBQ29204.1"/>
    </source>
</evidence>
<dbReference type="Pfam" id="PF02321">
    <property type="entry name" value="OEP"/>
    <property type="match status" value="2"/>
</dbReference>
<dbReference type="SUPFAM" id="SSF56954">
    <property type="entry name" value="Outer membrane efflux proteins (OEP)"/>
    <property type="match status" value="1"/>
</dbReference>
<proteinExistence type="inferred from homology"/>
<gene>
    <name evidence="4" type="ORF">CRU91_05070</name>
</gene>
<evidence type="ECO:0000313" key="5">
    <source>
        <dbReference type="Proteomes" id="UP000252669"/>
    </source>
</evidence>
<name>A0A366MUE3_9BACT</name>
<dbReference type="EMBL" id="PDKB01000007">
    <property type="protein sequence ID" value="RBQ29204.1"/>
    <property type="molecule type" value="Genomic_DNA"/>
</dbReference>
<dbReference type="GO" id="GO:0005886">
    <property type="term" value="C:plasma membrane"/>
    <property type="evidence" value="ECO:0007669"/>
    <property type="project" value="UniProtKB-SubCell"/>
</dbReference>
<protein>
    <submittedName>
        <fullName evidence="4">RND transporter</fullName>
    </submittedName>
</protein>
<evidence type="ECO:0000256" key="2">
    <source>
        <dbReference type="RuleBase" id="RU362097"/>
    </source>
</evidence>
<comment type="caution">
    <text evidence="4">The sequence shown here is derived from an EMBL/GenBank/DDBJ whole genome shotgun (WGS) entry which is preliminary data.</text>
</comment>